<keyword evidence="2" id="KW-0472">Membrane</keyword>
<feature type="transmembrane region" description="Helical" evidence="2">
    <location>
        <begin position="102"/>
        <end position="122"/>
    </location>
</feature>
<dbReference type="AlphaFoldDB" id="A0A2K8PR16"/>
<feature type="transmembrane region" description="Helical" evidence="2">
    <location>
        <begin position="32"/>
        <end position="51"/>
    </location>
</feature>
<dbReference type="InterPro" id="IPR046675">
    <property type="entry name" value="DUF6545"/>
</dbReference>
<keyword evidence="2" id="KW-1133">Transmembrane helix</keyword>
<feature type="transmembrane region" description="Helical" evidence="2">
    <location>
        <begin position="6"/>
        <end position="25"/>
    </location>
</feature>
<dbReference type="GeneID" id="49388357"/>
<dbReference type="OrthoDB" id="3862631at2"/>
<evidence type="ECO:0000313" key="5">
    <source>
        <dbReference type="Proteomes" id="UP000231791"/>
    </source>
</evidence>
<keyword evidence="2" id="KW-0812">Transmembrane</keyword>
<organism evidence="4 5">
    <name type="scientific">Streptomyces lavendulae subsp. lavendulae</name>
    <dbReference type="NCBI Taxonomy" id="58340"/>
    <lineage>
        <taxon>Bacteria</taxon>
        <taxon>Bacillati</taxon>
        <taxon>Actinomycetota</taxon>
        <taxon>Actinomycetes</taxon>
        <taxon>Kitasatosporales</taxon>
        <taxon>Streptomycetaceae</taxon>
        <taxon>Streptomyces</taxon>
    </lineage>
</organism>
<feature type="transmembrane region" description="Helical" evidence="2">
    <location>
        <begin position="142"/>
        <end position="166"/>
    </location>
</feature>
<dbReference type="NCBIfam" id="NF042915">
    <property type="entry name" value="MAB_1171c_fam"/>
    <property type="match status" value="1"/>
</dbReference>
<dbReference type="InterPro" id="IPR050039">
    <property type="entry name" value="MAB_1171c-like"/>
</dbReference>
<sequence length="417" mass="45374">MTTLYFYLLVGVLSVAFALRAPGLVRHWRDPLVRSVSLLLPLGAAVFFFAAPPTISQVNALTGVPNFSVPLVYGIVTAASAALVNLTITWRGGPEDRRRAATRWCVGIYGAVIATQFTLFALGDASEERLRDFDTYYATTPYVREMVVLCVLSYGLANLVLARLCWRWSREVPGLLRSGLLLIVTGSVLSLGYVACKLLAIGARWAGQDWDGVSTTVAPTVSSLASLLQCVGLALPSASQGVTSLWNRWSRYRRLRPLWVTMRAVTPYELVRIPWGSSLGKRQLRRTCDIRDGLRLIAPRLGRRAQEEEQPDALPGALKPNAARHIAMVAAAFEALRAAQADRAACSLEDMLSGDDEQLLRLSDVLRVMAVPDQTPGRESGWPSPFEGTFAGPFEGPSELVGPLPDTPPPHPGHTDG</sequence>
<evidence type="ECO:0000313" key="4">
    <source>
        <dbReference type="EMBL" id="ATZ29164.1"/>
    </source>
</evidence>
<proteinExistence type="predicted"/>
<evidence type="ECO:0000256" key="1">
    <source>
        <dbReference type="SAM" id="MobiDB-lite"/>
    </source>
</evidence>
<evidence type="ECO:0000256" key="2">
    <source>
        <dbReference type="SAM" id="Phobius"/>
    </source>
</evidence>
<feature type="transmembrane region" description="Helical" evidence="2">
    <location>
        <begin position="71"/>
        <end position="90"/>
    </location>
</feature>
<reference evidence="4 5" key="1">
    <citation type="submission" date="2017-11" db="EMBL/GenBank/DDBJ databases">
        <title>Complete genome sequence of Streptomyces lavendulae subsp. lavendulae CCM 3239 (formerly 'Streptomyces aureofaciens CCM 3239'), the producer of the angucycline-type antibiotic auricin.</title>
        <authorList>
            <person name="Busche T."/>
            <person name="Novakova R."/>
            <person name="Al'Dilaimi A."/>
            <person name="Homerova D."/>
            <person name="Feckova L."/>
            <person name="Rezuchova B."/>
            <person name="Mingyar E."/>
            <person name="Csolleiova D."/>
            <person name="Bekeova C."/>
            <person name="Winkler A."/>
            <person name="Sevcikova B."/>
            <person name="Kalinowski J."/>
            <person name="Kormanec J."/>
            <person name="Ruckert C."/>
        </authorList>
    </citation>
    <scope>NUCLEOTIDE SEQUENCE [LARGE SCALE GENOMIC DNA]</scope>
    <source>
        <strain evidence="4 5">CCM 3239</strain>
    </source>
</reference>
<keyword evidence="5" id="KW-1185">Reference proteome</keyword>
<name>A0A2K8PR16_STRLA</name>
<feature type="domain" description="DUF6545" evidence="3">
    <location>
        <begin position="246"/>
        <end position="366"/>
    </location>
</feature>
<feature type="compositionally biased region" description="Pro residues" evidence="1">
    <location>
        <begin position="405"/>
        <end position="417"/>
    </location>
</feature>
<protein>
    <recommendedName>
        <fullName evidence="3">DUF6545 domain-containing protein</fullName>
    </recommendedName>
</protein>
<dbReference type="RefSeq" id="WP_051840557.1">
    <property type="nucleotide sequence ID" value="NZ_CP024985.1"/>
</dbReference>
<dbReference type="KEGG" id="slx:SLAV_36995"/>
<accession>A0A2K8PR16</accession>
<evidence type="ECO:0000259" key="3">
    <source>
        <dbReference type="Pfam" id="PF20182"/>
    </source>
</evidence>
<dbReference type="EMBL" id="CP024985">
    <property type="protein sequence ID" value="ATZ29164.1"/>
    <property type="molecule type" value="Genomic_DNA"/>
</dbReference>
<dbReference type="Pfam" id="PF20182">
    <property type="entry name" value="DUF6545"/>
    <property type="match status" value="1"/>
</dbReference>
<dbReference type="Proteomes" id="UP000231791">
    <property type="component" value="Chromosome"/>
</dbReference>
<feature type="region of interest" description="Disordered" evidence="1">
    <location>
        <begin position="373"/>
        <end position="417"/>
    </location>
</feature>
<gene>
    <name evidence="4" type="ORF">SLAV_36995</name>
</gene>
<feature type="transmembrane region" description="Helical" evidence="2">
    <location>
        <begin position="178"/>
        <end position="203"/>
    </location>
</feature>